<evidence type="ECO:0000256" key="1">
    <source>
        <dbReference type="SAM" id="Phobius"/>
    </source>
</evidence>
<feature type="transmembrane region" description="Helical" evidence="1">
    <location>
        <begin position="48"/>
        <end position="71"/>
    </location>
</feature>
<feature type="transmembrane region" description="Helical" evidence="1">
    <location>
        <begin position="83"/>
        <end position="103"/>
    </location>
</feature>
<organism evidence="2 3">
    <name type="scientific">Paenibacillus baimaensis</name>
    <dbReference type="NCBI Taxonomy" id="2982185"/>
    <lineage>
        <taxon>Bacteria</taxon>
        <taxon>Bacillati</taxon>
        <taxon>Bacillota</taxon>
        <taxon>Bacilli</taxon>
        <taxon>Bacillales</taxon>
        <taxon>Paenibacillaceae</taxon>
        <taxon>Paenibacillus</taxon>
    </lineage>
</organism>
<feature type="transmembrane region" description="Helical" evidence="1">
    <location>
        <begin position="141"/>
        <end position="161"/>
    </location>
</feature>
<keyword evidence="1" id="KW-0472">Membrane</keyword>
<feature type="transmembrane region" description="Helical" evidence="1">
    <location>
        <begin position="115"/>
        <end position="134"/>
    </location>
</feature>
<dbReference type="PIRSF" id="PIRSF029886">
    <property type="entry name" value="KBAA"/>
    <property type="match status" value="1"/>
</dbReference>
<gene>
    <name evidence="2" type="ORF">OB236_06425</name>
</gene>
<protein>
    <submittedName>
        <fullName evidence="2">KinB-signaling pathway activation protein</fullName>
    </submittedName>
</protein>
<reference evidence="2 3" key="1">
    <citation type="submission" date="2022-09" db="EMBL/GenBank/DDBJ databases">
        <authorList>
            <person name="Han X.L."/>
            <person name="Wang Q."/>
            <person name="Lu T."/>
        </authorList>
    </citation>
    <scope>NUCLEOTIDE SEQUENCE [LARGE SCALE GENOMIC DNA]</scope>
    <source>
        <strain evidence="2 3">WQ 127069</strain>
    </source>
</reference>
<keyword evidence="1" id="KW-0812">Transmembrane</keyword>
<dbReference type="EMBL" id="JAOQIO010000012">
    <property type="protein sequence ID" value="MCU6791765.1"/>
    <property type="molecule type" value="Genomic_DNA"/>
</dbReference>
<comment type="caution">
    <text evidence="2">The sequence shown here is derived from an EMBL/GenBank/DDBJ whole genome shotgun (WGS) entry which is preliminary data.</text>
</comment>
<dbReference type="SMART" id="SM01251">
    <property type="entry name" value="KbaA"/>
    <property type="match status" value="1"/>
</dbReference>
<dbReference type="InterPro" id="IPR024164">
    <property type="entry name" value="KinB-signalling_activ"/>
</dbReference>
<proteinExistence type="predicted"/>
<feature type="transmembrane region" description="Helical" evidence="1">
    <location>
        <begin position="167"/>
        <end position="187"/>
    </location>
</feature>
<keyword evidence="3" id="KW-1185">Reference proteome</keyword>
<evidence type="ECO:0000313" key="2">
    <source>
        <dbReference type="EMBL" id="MCU6791765.1"/>
    </source>
</evidence>
<accession>A0ABT2UAW8</accession>
<sequence>MTLRKWFYLFWTTLVIGAVAALIIGFILQSTDQKISVLNGNEIGFNMVTMLLGGAMISVLSQMGFFSYLIVRFIVMGMIRAKWITDTLQLICVLIALVDLVFLRHEDAQESWLTYMMLPLILLVVAFSTSWWKVKLTNKNGFIPTLFFMTAVTAIEAVPALRINSAASTLFMMIPLLACNAWQILILSKVLKTNKEPL</sequence>
<keyword evidence="1" id="KW-1133">Transmembrane helix</keyword>
<name>A0ABT2UAW8_9BACL</name>
<evidence type="ECO:0000313" key="3">
    <source>
        <dbReference type="Proteomes" id="UP001652445"/>
    </source>
</evidence>
<dbReference type="Proteomes" id="UP001652445">
    <property type="component" value="Unassembled WGS sequence"/>
</dbReference>
<dbReference type="Pfam" id="PF14089">
    <property type="entry name" value="KbaA"/>
    <property type="match status" value="1"/>
</dbReference>
<dbReference type="RefSeq" id="WP_262683212.1">
    <property type="nucleotide sequence ID" value="NZ_JAOQIO010000012.1"/>
</dbReference>
<feature type="transmembrane region" description="Helical" evidence="1">
    <location>
        <begin position="7"/>
        <end position="28"/>
    </location>
</feature>